<evidence type="ECO:0000256" key="1">
    <source>
        <dbReference type="SAM" id="Phobius"/>
    </source>
</evidence>
<name>A0ABU7UT11_9CLOT</name>
<dbReference type="Proteomes" id="UP001498469">
    <property type="component" value="Unassembled WGS sequence"/>
</dbReference>
<reference evidence="2 3" key="1">
    <citation type="submission" date="2023-11" db="EMBL/GenBank/DDBJ databases">
        <title>Draft genome sequence of a psychrophilic Clostridium strain from permafrost water brine.</title>
        <authorList>
            <person name="Shcherbakova V.A."/>
            <person name="Trubitsyn V.E."/>
            <person name="Zakharyuk A.G."/>
        </authorList>
    </citation>
    <scope>NUCLEOTIDE SEQUENCE [LARGE SCALE GENOMIC DNA]</scope>
    <source>
        <strain evidence="2 3">14F</strain>
    </source>
</reference>
<gene>
    <name evidence="2" type="ORF">SJI18_19170</name>
</gene>
<dbReference type="EMBL" id="JAZHFS010000023">
    <property type="protein sequence ID" value="MEF2114423.1"/>
    <property type="molecule type" value="Genomic_DNA"/>
</dbReference>
<dbReference type="RefSeq" id="WP_216253186.1">
    <property type="nucleotide sequence ID" value="NZ_JAZHFS010000023.1"/>
</dbReference>
<keyword evidence="1" id="KW-0812">Transmembrane</keyword>
<feature type="transmembrane region" description="Helical" evidence="1">
    <location>
        <begin position="88"/>
        <end position="112"/>
    </location>
</feature>
<organism evidence="2 3">
    <name type="scientific">Clostridium frigoriphilum</name>
    <dbReference type="NCBI Taxonomy" id="443253"/>
    <lineage>
        <taxon>Bacteria</taxon>
        <taxon>Bacillati</taxon>
        <taxon>Bacillota</taxon>
        <taxon>Clostridia</taxon>
        <taxon>Eubacteriales</taxon>
        <taxon>Clostridiaceae</taxon>
        <taxon>Clostridium</taxon>
    </lineage>
</organism>
<feature type="transmembrane region" description="Helical" evidence="1">
    <location>
        <begin position="31"/>
        <end position="48"/>
    </location>
</feature>
<keyword evidence="3" id="KW-1185">Reference proteome</keyword>
<evidence type="ECO:0000313" key="3">
    <source>
        <dbReference type="Proteomes" id="UP001498469"/>
    </source>
</evidence>
<keyword evidence="1" id="KW-1133">Transmembrane helix</keyword>
<comment type="caution">
    <text evidence="2">The sequence shown here is derived from an EMBL/GenBank/DDBJ whole genome shotgun (WGS) entry which is preliminary data.</text>
</comment>
<feature type="transmembrane region" description="Helical" evidence="1">
    <location>
        <begin position="55"/>
        <end position="76"/>
    </location>
</feature>
<accession>A0ABU7UT11</accession>
<protein>
    <submittedName>
        <fullName evidence="2">Uncharacterized protein</fullName>
    </submittedName>
</protein>
<keyword evidence="1" id="KW-0472">Membrane</keyword>
<sequence length="126" mass="14510">MKKWIIRLLLLVLFSFPYVYFSMYQDLINSSMIGYGLMIVVLIFLIFICKKTHNLPVGALGNIISFIASYLMVIYSTDEKWSYYFKPFTSVGLLIFVSIAIIILQVVLVGIIKSRKLNDMENGHNL</sequence>
<evidence type="ECO:0000313" key="2">
    <source>
        <dbReference type="EMBL" id="MEF2114423.1"/>
    </source>
</evidence>
<proteinExistence type="predicted"/>